<dbReference type="Gene3D" id="1.10.8.850">
    <property type="entry name" value="Histone-lysine N methyltransferase , C-terminal domain-like"/>
    <property type="match status" value="1"/>
</dbReference>
<dbReference type="InterPro" id="IPR043017">
    <property type="entry name" value="WIYLD_dom_sf"/>
</dbReference>
<evidence type="ECO:0000259" key="1">
    <source>
        <dbReference type="Pfam" id="PF10440"/>
    </source>
</evidence>
<feature type="domain" description="WIYLD" evidence="1">
    <location>
        <begin position="8"/>
        <end position="68"/>
    </location>
</feature>
<comment type="caution">
    <text evidence="2">The sequence shown here is derived from an EMBL/GenBank/DDBJ whole genome shotgun (WGS) entry which is preliminary data.</text>
</comment>
<dbReference type="AlphaFoldDB" id="A0A2G2VSG8"/>
<gene>
    <name evidence="2" type="ORF">CQW23_23627</name>
</gene>
<dbReference type="STRING" id="33114.A0A2G2VSG8"/>
<protein>
    <recommendedName>
        <fullName evidence="1">WIYLD domain-containing protein</fullName>
    </recommendedName>
</protein>
<organism evidence="2 3">
    <name type="scientific">Capsicum baccatum</name>
    <name type="common">Peruvian pepper</name>
    <dbReference type="NCBI Taxonomy" id="33114"/>
    <lineage>
        <taxon>Eukaryota</taxon>
        <taxon>Viridiplantae</taxon>
        <taxon>Streptophyta</taxon>
        <taxon>Embryophyta</taxon>
        <taxon>Tracheophyta</taxon>
        <taxon>Spermatophyta</taxon>
        <taxon>Magnoliopsida</taxon>
        <taxon>eudicotyledons</taxon>
        <taxon>Gunneridae</taxon>
        <taxon>Pentapetalae</taxon>
        <taxon>asterids</taxon>
        <taxon>lamiids</taxon>
        <taxon>Solanales</taxon>
        <taxon>Solanaceae</taxon>
        <taxon>Solanoideae</taxon>
        <taxon>Capsiceae</taxon>
        <taxon>Capsicum</taxon>
    </lineage>
</organism>
<dbReference type="EMBL" id="MLFT02000010">
    <property type="protein sequence ID" value="PHT35927.1"/>
    <property type="molecule type" value="Genomic_DNA"/>
</dbReference>
<dbReference type="PANTHER" id="PTHR34271">
    <property type="entry name" value="NUCLEOLAR HISTONE METHYLTRANSFERASE-RELATED PROTEIN"/>
    <property type="match status" value="1"/>
</dbReference>
<evidence type="ECO:0000313" key="2">
    <source>
        <dbReference type="EMBL" id="PHT35927.1"/>
    </source>
</evidence>
<dbReference type="OrthoDB" id="1898570at2759"/>
<proteinExistence type="predicted"/>
<sequence>MARRGRPRKRLSRMDAATDAMTAFGFDKRLVQNTVKQLLKEYGGDDGWAFIEEYGYKELIEAILRDQQTNDEQKVQYSVTFHEDSFGQNVLLIILVLFCKLYESDSPSSHAIWSRVLTSQELPYSKDEGGGNENVALDVWTY</sequence>
<reference evidence="2 3" key="1">
    <citation type="journal article" date="2017" name="Genome Biol.">
        <title>New reference genome sequences of hot pepper reveal the massive evolution of plant disease-resistance genes by retroduplication.</title>
        <authorList>
            <person name="Kim S."/>
            <person name="Park J."/>
            <person name="Yeom S.I."/>
            <person name="Kim Y.M."/>
            <person name="Seo E."/>
            <person name="Kim K.T."/>
            <person name="Kim M.S."/>
            <person name="Lee J.M."/>
            <person name="Cheong K."/>
            <person name="Shin H.S."/>
            <person name="Kim S.B."/>
            <person name="Han K."/>
            <person name="Lee J."/>
            <person name="Park M."/>
            <person name="Lee H.A."/>
            <person name="Lee H.Y."/>
            <person name="Lee Y."/>
            <person name="Oh S."/>
            <person name="Lee J.H."/>
            <person name="Choi E."/>
            <person name="Choi E."/>
            <person name="Lee S.E."/>
            <person name="Jeon J."/>
            <person name="Kim H."/>
            <person name="Choi G."/>
            <person name="Song H."/>
            <person name="Lee J."/>
            <person name="Lee S.C."/>
            <person name="Kwon J.K."/>
            <person name="Lee H.Y."/>
            <person name="Koo N."/>
            <person name="Hong Y."/>
            <person name="Kim R.W."/>
            <person name="Kang W.H."/>
            <person name="Huh J.H."/>
            <person name="Kang B.C."/>
            <person name="Yang T.J."/>
            <person name="Lee Y.H."/>
            <person name="Bennetzen J.L."/>
            <person name="Choi D."/>
        </authorList>
    </citation>
    <scope>NUCLEOTIDE SEQUENCE [LARGE SCALE GENOMIC DNA]</scope>
    <source>
        <strain evidence="3">cv. PBC81</strain>
    </source>
</reference>
<dbReference type="Proteomes" id="UP000224567">
    <property type="component" value="Unassembled WGS sequence"/>
</dbReference>
<reference evidence="3" key="2">
    <citation type="journal article" date="2017" name="J. Anim. Genet.">
        <title>Multiple reference genome sequences of hot pepper reveal the massive evolution of plant disease resistance genes by retroduplication.</title>
        <authorList>
            <person name="Kim S."/>
            <person name="Park J."/>
            <person name="Yeom S.-I."/>
            <person name="Kim Y.-M."/>
            <person name="Seo E."/>
            <person name="Kim K.-T."/>
            <person name="Kim M.-S."/>
            <person name="Lee J.M."/>
            <person name="Cheong K."/>
            <person name="Shin H.-S."/>
            <person name="Kim S.-B."/>
            <person name="Han K."/>
            <person name="Lee J."/>
            <person name="Park M."/>
            <person name="Lee H.-A."/>
            <person name="Lee H.-Y."/>
            <person name="Lee Y."/>
            <person name="Oh S."/>
            <person name="Lee J.H."/>
            <person name="Choi E."/>
            <person name="Choi E."/>
            <person name="Lee S.E."/>
            <person name="Jeon J."/>
            <person name="Kim H."/>
            <person name="Choi G."/>
            <person name="Song H."/>
            <person name="Lee J."/>
            <person name="Lee S.-C."/>
            <person name="Kwon J.-K."/>
            <person name="Lee H.-Y."/>
            <person name="Koo N."/>
            <person name="Hong Y."/>
            <person name="Kim R.W."/>
            <person name="Kang W.-H."/>
            <person name="Huh J.H."/>
            <person name="Kang B.-C."/>
            <person name="Yang T.-J."/>
            <person name="Lee Y.-H."/>
            <person name="Bennetzen J.L."/>
            <person name="Choi D."/>
        </authorList>
    </citation>
    <scope>NUCLEOTIDE SEQUENCE [LARGE SCALE GENOMIC DNA]</scope>
    <source>
        <strain evidence="3">cv. PBC81</strain>
    </source>
</reference>
<accession>A0A2G2VSG8</accession>
<dbReference type="InterPro" id="IPR018848">
    <property type="entry name" value="WIYLD_domain"/>
</dbReference>
<name>A0A2G2VSG8_CAPBA</name>
<evidence type="ECO:0000313" key="3">
    <source>
        <dbReference type="Proteomes" id="UP000224567"/>
    </source>
</evidence>
<dbReference type="PANTHER" id="PTHR34271:SF1">
    <property type="entry name" value="NUCLEOLAR HISTONE METHYLTRANSFERASE-RELATED PROTEIN"/>
    <property type="match status" value="1"/>
</dbReference>
<dbReference type="Pfam" id="PF10440">
    <property type="entry name" value="WIYLD"/>
    <property type="match status" value="1"/>
</dbReference>
<keyword evidence="3" id="KW-1185">Reference proteome</keyword>